<dbReference type="RefSeq" id="WP_344547700.1">
    <property type="nucleotide sequence ID" value="NZ_BAAATD010000015.1"/>
</dbReference>
<reference evidence="1 2" key="1">
    <citation type="journal article" date="2019" name="Int. J. Syst. Evol. Microbiol.">
        <title>The Global Catalogue of Microorganisms (GCM) 10K type strain sequencing project: providing services to taxonomists for standard genome sequencing and annotation.</title>
        <authorList>
            <consortium name="The Broad Institute Genomics Platform"/>
            <consortium name="The Broad Institute Genome Sequencing Center for Infectious Disease"/>
            <person name="Wu L."/>
            <person name="Ma J."/>
        </authorList>
    </citation>
    <scope>NUCLEOTIDE SEQUENCE [LARGE SCALE GENOMIC DNA]</scope>
    <source>
        <strain evidence="1 2">JCM 6833</strain>
    </source>
</reference>
<proteinExistence type="predicted"/>
<evidence type="ECO:0000313" key="2">
    <source>
        <dbReference type="Proteomes" id="UP001501509"/>
    </source>
</evidence>
<sequence length="202" mass="22533">MARITRAGRLAIAATLATGTLVPAGWALMDSGEVKAGNVSAATAKKAERPCSLARYSKYRKFVGTKKTWPNDPVHRIAGYSGQRLDISKKVGVKNSVTATFGVTIKAISNTVGFSVEKSWEDTMTASSGKLPYGPKKKKLHYQLQMGRVYKAYKFNVYERRGKVRFFTPTAVRCVWDQKPDHWVGTGTAYKFWIFDSRVRQV</sequence>
<protein>
    <recommendedName>
        <fullName evidence="3">Tat pathway signal sequence domain protein</fullName>
    </recommendedName>
</protein>
<accession>A0ABN3QM61</accession>
<dbReference type="Proteomes" id="UP001501509">
    <property type="component" value="Unassembled WGS sequence"/>
</dbReference>
<comment type="caution">
    <text evidence="1">The sequence shown here is derived from an EMBL/GenBank/DDBJ whole genome shotgun (WGS) entry which is preliminary data.</text>
</comment>
<dbReference type="EMBL" id="BAAATD010000015">
    <property type="protein sequence ID" value="GAA2630132.1"/>
    <property type="molecule type" value="Genomic_DNA"/>
</dbReference>
<evidence type="ECO:0008006" key="3">
    <source>
        <dbReference type="Google" id="ProtNLM"/>
    </source>
</evidence>
<organism evidence="1 2">
    <name type="scientific">Actinomadura fulvescens</name>
    <dbReference type="NCBI Taxonomy" id="46160"/>
    <lineage>
        <taxon>Bacteria</taxon>
        <taxon>Bacillati</taxon>
        <taxon>Actinomycetota</taxon>
        <taxon>Actinomycetes</taxon>
        <taxon>Streptosporangiales</taxon>
        <taxon>Thermomonosporaceae</taxon>
        <taxon>Actinomadura</taxon>
    </lineage>
</organism>
<evidence type="ECO:0000313" key="1">
    <source>
        <dbReference type="EMBL" id="GAA2630132.1"/>
    </source>
</evidence>
<gene>
    <name evidence="1" type="ORF">GCM10010411_79840</name>
</gene>
<name>A0ABN3QM61_9ACTN</name>
<keyword evidence="2" id="KW-1185">Reference proteome</keyword>